<evidence type="ECO:0000313" key="2">
    <source>
        <dbReference type="EMBL" id="CAI5456563.1"/>
    </source>
</evidence>
<reference evidence="2" key="1">
    <citation type="submission" date="2022-11" db="EMBL/GenBank/DDBJ databases">
        <authorList>
            <person name="Kikuchi T."/>
        </authorList>
    </citation>
    <scope>NUCLEOTIDE SEQUENCE</scope>
    <source>
        <strain evidence="2">PS1010</strain>
    </source>
</reference>
<accession>A0A9P1J696</accession>
<dbReference type="EMBL" id="CANHGI010000006">
    <property type="protein sequence ID" value="CAI5456563.1"/>
    <property type="molecule type" value="Genomic_DNA"/>
</dbReference>
<dbReference type="AlphaFoldDB" id="A0A9P1J696"/>
<organism evidence="2 3">
    <name type="scientific">Caenorhabditis angaria</name>
    <dbReference type="NCBI Taxonomy" id="860376"/>
    <lineage>
        <taxon>Eukaryota</taxon>
        <taxon>Metazoa</taxon>
        <taxon>Ecdysozoa</taxon>
        <taxon>Nematoda</taxon>
        <taxon>Chromadorea</taxon>
        <taxon>Rhabditida</taxon>
        <taxon>Rhabditina</taxon>
        <taxon>Rhabditomorpha</taxon>
        <taxon>Rhabditoidea</taxon>
        <taxon>Rhabditidae</taxon>
        <taxon>Peloderinae</taxon>
        <taxon>Caenorhabditis</taxon>
    </lineage>
</organism>
<gene>
    <name evidence="2" type="ORF">CAMP_LOCUS19200</name>
</gene>
<comment type="caution">
    <text evidence="2">The sequence shown here is derived from an EMBL/GenBank/DDBJ whole genome shotgun (WGS) entry which is preliminary data.</text>
</comment>
<protein>
    <submittedName>
        <fullName evidence="2">Uncharacterized protein</fullName>
    </submittedName>
</protein>
<feature type="coiled-coil region" evidence="1">
    <location>
        <begin position="1"/>
        <end position="61"/>
    </location>
</feature>
<keyword evidence="3" id="KW-1185">Reference proteome</keyword>
<keyword evidence="1" id="KW-0175">Coiled coil</keyword>
<dbReference type="Proteomes" id="UP001152747">
    <property type="component" value="Unassembled WGS sequence"/>
</dbReference>
<name>A0A9P1J696_9PELO</name>
<proteinExistence type="predicted"/>
<evidence type="ECO:0000256" key="1">
    <source>
        <dbReference type="SAM" id="Coils"/>
    </source>
</evidence>
<evidence type="ECO:0000313" key="3">
    <source>
        <dbReference type="Proteomes" id="UP001152747"/>
    </source>
</evidence>
<sequence length="226" mass="26433">MQKYEAELKSLNQQISLRENELAQLLRKNANEIIELKNDYSKELERMGKEKIQKIQKIQEKNMKVDEKIHGFKIKSALEQQLRLELLRKDVNLSNYSRHFEELKTLAGKMEEHLGTARKATSLKLMHTFSSEMSVLLQRIDEFRNADDYFGQRKRICKKIEEELGDIEGKLQVLSIDYKESEVMGKMVEAVAKNIKKSIDLIAILPNVVKTNCLENRIRKQIKAIE</sequence>